<keyword evidence="2" id="KW-1185">Reference proteome</keyword>
<proteinExistence type="predicted"/>
<dbReference type="Proteomes" id="UP001281147">
    <property type="component" value="Unassembled WGS sequence"/>
</dbReference>
<reference evidence="1" key="1">
    <citation type="submission" date="2023-07" db="EMBL/GenBank/DDBJ databases">
        <title>Black Yeasts Isolated from many extreme environments.</title>
        <authorList>
            <person name="Coleine C."/>
            <person name="Stajich J.E."/>
            <person name="Selbmann L."/>
        </authorList>
    </citation>
    <scope>NUCLEOTIDE SEQUENCE</scope>
    <source>
        <strain evidence="1">CCFEE 5714</strain>
    </source>
</reference>
<comment type="caution">
    <text evidence="1">The sequence shown here is derived from an EMBL/GenBank/DDBJ whole genome shotgun (WGS) entry which is preliminary data.</text>
</comment>
<accession>A0ACC3MPT3</accession>
<organism evidence="1 2">
    <name type="scientific">Vermiconidia calcicola</name>
    <dbReference type="NCBI Taxonomy" id="1690605"/>
    <lineage>
        <taxon>Eukaryota</taxon>
        <taxon>Fungi</taxon>
        <taxon>Dikarya</taxon>
        <taxon>Ascomycota</taxon>
        <taxon>Pezizomycotina</taxon>
        <taxon>Dothideomycetes</taxon>
        <taxon>Dothideomycetidae</taxon>
        <taxon>Mycosphaerellales</taxon>
        <taxon>Extremaceae</taxon>
        <taxon>Vermiconidia</taxon>
    </lineage>
</organism>
<sequence length="135" mass="14771">MEPSQSQIPDQPAKEEPQHTEQEVQATAPADQQTANPEHHDPVTDHAQTANEAPPRPDTIDEVVQRLAACSRLCRAFGSPSLQGLVSGFAMGRYGATRFSEALAALGLAREDYTPTEVETSRRCPEVHAMMHRVL</sequence>
<evidence type="ECO:0000313" key="1">
    <source>
        <dbReference type="EMBL" id="KAK3700781.1"/>
    </source>
</evidence>
<name>A0ACC3MPT3_9PEZI</name>
<dbReference type="EMBL" id="JAUTXU010000180">
    <property type="protein sequence ID" value="KAK3700781.1"/>
    <property type="molecule type" value="Genomic_DNA"/>
</dbReference>
<protein>
    <submittedName>
        <fullName evidence="1">Uncharacterized protein</fullName>
    </submittedName>
</protein>
<gene>
    <name evidence="1" type="ORF">LTR37_015753</name>
</gene>
<evidence type="ECO:0000313" key="2">
    <source>
        <dbReference type="Proteomes" id="UP001281147"/>
    </source>
</evidence>